<protein>
    <submittedName>
        <fullName evidence="2">DUF2236 domain-containing protein</fullName>
    </submittedName>
</protein>
<dbReference type="EMBL" id="CP079105">
    <property type="protein sequence ID" value="QXQ13370.1"/>
    <property type="molecule type" value="Genomic_DNA"/>
</dbReference>
<evidence type="ECO:0000313" key="2">
    <source>
        <dbReference type="EMBL" id="QXQ13370.1"/>
    </source>
</evidence>
<organism evidence="2 3">
    <name type="scientific">Skermania pinensis</name>
    <dbReference type="NCBI Taxonomy" id="39122"/>
    <lineage>
        <taxon>Bacteria</taxon>
        <taxon>Bacillati</taxon>
        <taxon>Actinomycetota</taxon>
        <taxon>Actinomycetes</taxon>
        <taxon>Mycobacteriales</taxon>
        <taxon>Gordoniaceae</taxon>
        <taxon>Skermania</taxon>
    </lineage>
</organism>
<dbReference type="InterPro" id="IPR018713">
    <property type="entry name" value="MPAB/Lcp_cat_dom"/>
</dbReference>
<dbReference type="RefSeq" id="WP_066472533.1">
    <property type="nucleotide sequence ID" value="NZ_CBCRUZ010000016.1"/>
</dbReference>
<gene>
    <name evidence="2" type="ORF">KV203_16120</name>
</gene>
<dbReference type="PANTHER" id="PTHR36151:SF3">
    <property type="entry name" value="ER-BOUND OXYGENASE MPAB_MPAB'_RUBBER OXYGENASE CATALYTIC DOMAIN-CONTAINING PROTEIN"/>
    <property type="match status" value="1"/>
</dbReference>
<evidence type="ECO:0000259" key="1">
    <source>
        <dbReference type="Pfam" id="PF09995"/>
    </source>
</evidence>
<dbReference type="Proteomes" id="UP000887023">
    <property type="component" value="Chromosome"/>
</dbReference>
<keyword evidence="3" id="KW-1185">Reference proteome</keyword>
<dbReference type="Pfam" id="PF09995">
    <property type="entry name" value="MPAB_Lcp_cat"/>
    <property type="match status" value="1"/>
</dbReference>
<feature type="domain" description="ER-bound oxygenase mpaB/mpaB'/Rubber oxygenase catalytic" evidence="1">
    <location>
        <begin position="4"/>
        <end position="243"/>
    </location>
</feature>
<dbReference type="PANTHER" id="PTHR36151">
    <property type="entry name" value="BLR2777 PROTEIN"/>
    <property type="match status" value="1"/>
</dbReference>
<proteinExistence type="predicted"/>
<reference evidence="2" key="1">
    <citation type="submission" date="2021-07" db="EMBL/GenBank/DDBJ databases">
        <title>Candidatus Kaistella beijingensis sp. nov. isolated from a municipal wastewater treatment plant is involved in sludge foaming.</title>
        <authorList>
            <person name="Song Y."/>
            <person name="Liu S.-J."/>
        </authorList>
    </citation>
    <scope>NUCLEOTIDE SEQUENCE</scope>
    <source>
        <strain evidence="2">DSM 43998</strain>
    </source>
</reference>
<evidence type="ECO:0000313" key="3">
    <source>
        <dbReference type="Proteomes" id="UP000887023"/>
    </source>
</evidence>
<accession>A0ABX8S9X7</accession>
<name>A0ABX8S9X7_9ACTN</name>
<sequence length="300" mass="32749">MAVRVMSKRAVGLTYGQRALVIGAVHPLLYIGTATHTEHRETPYTRLAITGRLFEAVFLGSRAEADRALEFTRRKHARVSGAISEDAGPAYPAGTRYDARDPHLMFMTMAFTFDSALAMHELLVRRLTPGEREGLWQDYVRWGELFGMPRSAAPVDYPSFRAAFDGYLASDQPYLTDEARLVGAYLSGAREPGYPLPGAAKLAAPALAKVIQGSVPDPIRRMYGIEWGITDELVFRSVVQSIRSAHRRAPLAPAVLRPVLRGRSAGGYTTVARGERAVRRHGGSTMPDVDRTAVVAGLAG</sequence>